<dbReference type="AlphaFoldDB" id="A0A804K3R6"/>
<feature type="compositionally biased region" description="Low complexity" evidence="1">
    <location>
        <begin position="283"/>
        <end position="296"/>
    </location>
</feature>
<evidence type="ECO:0000313" key="4">
    <source>
        <dbReference type="Proteomes" id="UP000012960"/>
    </source>
</evidence>
<gene>
    <name evidence="2" type="ORF">GSMUA_340530.1</name>
</gene>
<reference evidence="2" key="1">
    <citation type="submission" date="2021-03" db="EMBL/GenBank/DDBJ databases">
        <authorList>
            <consortium name="Genoscope - CEA"/>
            <person name="William W."/>
        </authorList>
    </citation>
    <scope>NUCLEOTIDE SEQUENCE</scope>
    <source>
        <strain evidence="2">Doubled-haploid Pahang</strain>
    </source>
</reference>
<organism evidence="3 4">
    <name type="scientific">Musa acuminata subsp. malaccensis</name>
    <name type="common">Wild banana</name>
    <name type="synonym">Musa malaccensis</name>
    <dbReference type="NCBI Taxonomy" id="214687"/>
    <lineage>
        <taxon>Eukaryota</taxon>
        <taxon>Viridiplantae</taxon>
        <taxon>Streptophyta</taxon>
        <taxon>Embryophyta</taxon>
        <taxon>Tracheophyta</taxon>
        <taxon>Spermatophyta</taxon>
        <taxon>Magnoliopsida</taxon>
        <taxon>Liliopsida</taxon>
        <taxon>Zingiberales</taxon>
        <taxon>Musaceae</taxon>
        <taxon>Musa</taxon>
    </lineage>
</organism>
<dbReference type="InParanoid" id="A0A804K3R6"/>
<keyword evidence="4" id="KW-1185">Reference proteome</keyword>
<sequence length="365" mass="39096">MVASALVTDVALPPAFSAFCRLGPRISLGSDLIAAADDDKADEPGREGPDGDESGGDFVDFEFRLHDPVAMLPADELFVDGKLVPLQMAVAKPVALRSAAEIPSPERAKTLRMAEDSGSDPYAFSPRAPSCTSRWRELLGLKRAATPKPDPVKVSPALAAAKSKNPNPDARSLKHLFHRNLKMSPLEASLSLPLLHNTKSDSVSISSRGPDHEDPPRLSLDSDKPSHHIPTVRLVRPLPAVAEPGRSRIRRTASSEITPPPIVPVDSPRMNPSGKVVFHGLERSSSSPGSFTGGPRPRARGMERSYSATVVRVTPVLNVPVCSLRGSGRACPAFGFGQLFSPQKQEKPVRGSSATRSEKTTNQRD</sequence>
<feature type="region of interest" description="Disordered" evidence="1">
    <location>
        <begin position="200"/>
        <end position="228"/>
    </location>
</feature>
<dbReference type="EnsemblPlants" id="Ma08_t06890.1">
    <property type="protein sequence ID" value="Ma08_p06890.1"/>
    <property type="gene ID" value="Ma08_g06890"/>
</dbReference>
<dbReference type="PANTHER" id="PTHR31722:SF0">
    <property type="entry name" value="OS06G0675200 PROTEIN"/>
    <property type="match status" value="1"/>
</dbReference>
<feature type="compositionally biased region" description="Basic and acidic residues" evidence="1">
    <location>
        <begin position="356"/>
        <end position="365"/>
    </location>
</feature>
<feature type="region of interest" description="Disordered" evidence="1">
    <location>
        <begin position="37"/>
        <end position="56"/>
    </location>
</feature>
<accession>A0A804K3R6</accession>
<dbReference type="Proteomes" id="UP000012960">
    <property type="component" value="Unplaced"/>
</dbReference>
<dbReference type="OrthoDB" id="689767at2759"/>
<dbReference type="EMBL" id="HG996472">
    <property type="protein sequence ID" value="CAG1830799.1"/>
    <property type="molecule type" value="Genomic_DNA"/>
</dbReference>
<evidence type="ECO:0000313" key="2">
    <source>
        <dbReference type="EMBL" id="CAG1830799.1"/>
    </source>
</evidence>
<dbReference type="FunCoup" id="A0A804K3R6">
    <property type="interactions" value="1182"/>
</dbReference>
<evidence type="ECO:0000256" key="1">
    <source>
        <dbReference type="SAM" id="MobiDB-lite"/>
    </source>
</evidence>
<evidence type="ECO:0000313" key="3">
    <source>
        <dbReference type="EnsemblPlants" id="Ma08_p06890.1"/>
    </source>
</evidence>
<dbReference type="Gramene" id="Ma08_t06890.1">
    <property type="protein sequence ID" value="Ma08_p06890.1"/>
    <property type="gene ID" value="Ma08_g06890"/>
</dbReference>
<protein>
    <submittedName>
        <fullName evidence="2">(wild Malaysian banana) hypothetical protein</fullName>
    </submittedName>
</protein>
<reference evidence="3" key="2">
    <citation type="submission" date="2021-05" db="UniProtKB">
        <authorList>
            <consortium name="EnsemblPlants"/>
        </authorList>
    </citation>
    <scope>IDENTIFICATION</scope>
    <source>
        <strain evidence="3">subsp. malaccensis</strain>
    </source>
</reference>
<feature type="region of interest" description="Disordered" evidence="1">
    <location>
        <begin position="279"/>
        <end position="300"/>
    </location>
</feature>
<feature type="region of interest" description="Disordered" evidence="1">
    <location>
        <begin position="335"/>
        <end position="365"/>
    </location>
</feature>
<dbReference type="OMA" id="KQFLHRG"/>
<dbReference type="PANTHER" id="PTHR31722">
    <property type="entry name" value="OS06G0675200 PROTEIN"/>
    <property type="match status" value="1"/>
</dbReference>
<proteinExistence type="predicted"/>
<name>A0A804K3R6_MUSAM</name>
<feature type="compositionally biased region" description="Basic and acidic residues" evidence="1">
    <location>
        <begin position="209"/>
        <end position="226"/>
    </location>
</feature>